<dbReference type="GO" id="GO:0005975">
    <property type="term" value="P:carbohydrate metabolic process"/>
    <property type="evidence" value="ECO:0007669"/>
    <property type="project" value="InterPro"/>
</dbReference>
<dbReference type="EMBL" id="KK102299">
    <property type="protein sequence ID" value="KIY98128.1"/>
    <property type="molecule type" value="Genomic_DNA"/>
</dbReference>
<evidence type="ECO:0000313" key="4">
    <source>
        <dbReference type="Proteomes" id="UP000054498"/>
    </source>
</evidence>
<dbReference type="SUPFAM" id="SSF51445">
    <property type="entry name" value="(Trans)glycosidases"/>
    <property type="match status" value="1"/>
</dbReference>
<evidence type="ECO:0000256" key="1">
    <source>
        <dbReference type="ARBA" id="ARBA00010838"/>
    </source>
</evidence>
<dbReference type="PANTHER" id="PTHR10353:SF53">
    <property type="entry name" value="BETA-1,4-GLUCOSIDASE (EUROFUNG)"/>
    <property type="match status" value="1"/>
</dbReference>
<dbReference type="Proteomes" id="UP000054498">
    <property type="component" value="Unassembled WGS sequence"/>
</dbReference>
<name>A0A0D2KRE6_9CHLO</name>
<reference evidence="3 4" key="1">
    <citation type="journal article" date="2013" name="BMC Genomics">
        <title>Reconstruction of the lipid metabolism for the microalga Monoraphidium neglectum from its genome sequence reveals characteristics suitable for biofuel production.</title>
        <authorList>
            <person name="Bogen C."/>
            <person name="Al-Dilaimi A."/>
            <person name="Albersmeier A."/>
            <person name="Wichmann J."/>
            <person name="Grundmann M."/>
            <person name="Rupp O."/>
            <person name="Lauersen K.J."/>
            <person name="Blifernez-Klassen O."/>
            <person name="Kalinowski J."/>
            <person name="Goesmann A."/>
            <person name="Mussgnug J.H."/>
            <person name="Kruse O."/>
        </authorList>
    </citation>
    <scope>NUCLEOTIDE SEQUENCE [LARGE SCALE GENOMIC DNA]</scope>
    <source>
        <strain evidence="3 4">SAG 48.87</strain>
    </source>
</reference>
<dbReference type="PANTHER" id="PTHR10353">
    <property type="entry name" value="GLYCOSYL HYDROLASE"/>
    <property type="match status" value="1"/>
</dbReference>
<dbReference type="EC" id="3.2.1.21" evidence="3"/>
<comment type="similarity">
    <text evidence="1 2">Belongs to the glycosyl hydrolase 1 family.</text>
</comment>
<sequence>MLDVVNSKCGDGLRQPPIPRYPSGTMCAQVGVCSLASLQQADAPWKRLAPLPPAPASCPTSLREKIIWGGAASAYQIEGAWNADGKGPSIWDTFTQKGGETQGNATGDVANDHYHSFSVAWSRIVPSGVAGSPVNAAGVRWYRELVEALLGAGIVPAITMYHWDLPQGLQDSSGGFLAEGAAFQDAFVYYADTLFRELGPLVKLWMTFNEPLSICELGFSAGVFAPGIKLGPAGQYRCGRNLLLAHARAVKLYRQKYRAAQGGRIAMALDGKWGWPYDAKSEADKKAAQYWMEFQYGWMADPVYFGDYPASMLQHLNASLLPRFTREEGVLLKGTLDFFAVNFYCGYFIQARQPDAESPYPYTVLHKNASGQWVGTPTVSSWLFVTPTALRETLVWLDRRYSVGGRKVEFSISENGVSGPAEDKLRPPAVLEDTFRLSYYTGYLTSLCRAIQEDGVKFTTYWAWSLWDNFEWREAYTQRFGMIYVDLKNNLTRTPKASAWWFAKHFYSGSARHDASHYHGLWPGAKALKAGR</sequence>
<dbReference type="RefSeq" id="XP_013897148.1">
    <property type="nucleotide sequence ID" value="XM_014041694.1"/>
</dbReference>
<dbReference type="AlphaFoldDB" id="A0A0D2KRE6"/>
<proteinExistence type="inferred from homology"/>
<dbReference type="KEGG" id="mng:MNEG_9834"/>
<dbReference type="Pfam" id="PF00232">
    <property type="entry name" value="Glyco_hydro_1"/>
    <property type="match status" value="1"/>
</dbReference>
<keyword evidence="3" id="KW-0326">Glycosidase</keyword>
<protein>
    <submittedName>
        <fullName evidence="3">Beta-glucosidase</fullName>
        <ecNumber evidence="3">3.2.1.21</ecNumber>
    </submittedName>
</protein>
<dbReference type="PRINTS" id="PR00131">
    <property type="entry name" value="GLHYDRLASE1"/>
</dbReference>
<accession>A0A0D2KRE6</accession>
<dbReference type="Gene3D" id="3.20.20.80">
    <property type="entry name" value="Glycosidases"/>
    <property type="match status" value="1"/>
</dbReference>
<dbReference type="GeneID" id="25742709"/>
<gene>
    <name evidence="3" type="ORF">MNEG_9834</name>
</gene>
<evidence type="ECO:0000313" key="3">
    <source>
        <dbReference type="EMBL" id="KIY98128.1"/>
    </source>
</evidence>
<keyword evidence="3" id="KW-0378">Hydrolase</keyword>
<dbReference type="InterPro" id="IPR001360">
    <property type="entry name" value="Glyco_hydro_1"/>
</dbReference>
<organism evidence="3 4">
    <name type="scientific">Monoraphidium neglectum</name>
    <dbReference type="NCBI Taxonomy" id="145388"/>
    <lineage>
        <taxon>Eukaryota</taxon>
        <taxon>Viridiplantae</taxon>
        <taxon>Chlorophyta</taxon>
        <taxon>core chlorophytes</taxon>
        <taxon>Chlorophyceae</taxon>
        <taxon>CS clade</taxon>
        <taxon>Sphaeropleales</taxon>
        <taxon>Selenastraceae</taxon>
        <taxon>Monoraphidium</taxon>
    </lineage>
</organism>
<dbReference type="GO" id="GO:0008422">
    <property type="term" value="F:beta-glucosidase activity"/>
    <property type="evidence" value="ECO:0007669"/>
    <property type="project" value="UniProtKB-EC"/>
</dbReference>
<keyword evidence="4" id="KW-1185">Reference proteome</keyword>
<evidence type="ECO:0000256" key="2">
    <source>
        <dbReference type="RuleBase" id="RU003690"/>
    </source>
</evidence>
<dbReference type="OrthoDB" id="65569at2759"/>
<dbReference type="InterPro" id="IPR017853">
    <property type="entry name" value="GH"/>
</dbReference>